<dbReference type="Gene3D" id="3.40.50.1240">
    <property type="entry name" value="Phosphoglycerate mutase-like"/>
    <property type="match status" value="1"/>
</dbReference>
<dbReference type="InterPro" id="IPR013078">
    <property type="entry name" value="His_Pase_superF_clade-1"/>
</dbReference>
<dbReference type="AlphaFoldDB" id="A0A5P9JRT7"/>
<dbReference type="RefSeq" id="WP_152584733.1">
    <property type="nucleotide sequence ID" value="NZ_CP045423.1"/>
</dbReference>
<evidence type="ECO:0000313" key="2">
    <source>
        <dbReference type="Proteomes" id="UP000325614"/>
    </source>
</evidence>
<name>A0A5P9JRT7_9HYPH</name>
<dbReference type="EMBL" id="CP045423">
    <property type="protein sequence ID" value="QFU15083.1"/>
    <property type="molecule type" value="Genomic_DNA"/>
</dbReference>
<reference evidence="1 2" key="1">
    <citation type="submission" date="2019-10" db="EMBL/GenBank/DDBJ databases">
        <title>Isolation, Identification of Microvirga thermotolerans HR1, a novel thermophilic bacterium and Comparative Genomics of the genus Microvirga.</title>
        <authorList>
            <person name="Li J."/>
            <person name="Zhang W."/>
            <person name="Lin M."/>
            <person name="Wang J."/>
        </authorList>
    </citation>
    <scope>NUCLEOTIDE SEQUENCE [LARGE SCALE GENOMIC DNA]</scope>
    <source>
        <strain evidence="1 2">HR1</strain>
    </source>
</reference>
<protein>
    <submittedName>
        <fullName evidence="1">Histidine phosphatase family protein</fullName>
    </submittedName>
</protein>
<evidence type="ECO:0000313" key="1">
    <source>
        <dbReference type="EMBL" id="QFU15083.1"/>
    </source>
</evidence>
<gene>
    <name evidence="1" type="ORF">GDR74_01995</name>
</gene>
<keyword evidence="2" id="KW-1185">Reference proteome</keyword>
<dbReference type="KEGG" id="mico:GDR74_01995"/>
<dbReference type="InterPro" id="IPR029033">
    <property type="entry name" value="His_PPase_superfam"/>
</dbReference>
<accession>A0A5P9JRT7</accession>
<dbReference type="Pfam" id="PF00300">
    <property type="entry name" value="His_Phos_1"/>
    <property type="match status" value="1"/>
</dbReference>
<sequence length="197" mass="21055">MPSLIFVTHPEVVIDPQVPVPEWPLSPVGRARMEAFAEALAGRGVSAVYASAERKARDGAEIVAGRLGLPVAVDPDLGENDRSATGYIAPPEFWEVVAEFFGRPEESIRGWERAVDAQARIVRAVRRVAADETSGDIVVVSHGGVGSLLTDHLQNVPIGKGSRPSHPGGGCYLVIERNPLALLRDWRTVEDGPPGPS</sequence>
<proteinExistence type="predicted"/>
<organism evidence="1 2">
    <name type="scientific">Microvirga thermotolerans</name>
    <dbReference type="NCBI Taxonomy" id="2651334"/>
    <lineage>
        <taxon>Bacteria</taxon>
        <taxon>Pseudomonadati</taxon>
        <taxon>Pseudomonadota</taxon>
        <taxon>Alphaproteobacteria</taxon>
        <taxon>Hyphomicrobiales</taxon>
        <taxon>Methylobacteriaceae</taxon>
        <taxon>Microvirga</taxon>
    </lineage>
</organism>
<dbReference type="Proteomes" id="UP000325614">
    <property type="component" value="Chromosome"/>
</dbReference>
<dbReference type="SUPFAM" id="SSF53254">
    <property type="entry name" value="Phosphoglycerate mutase-like"/>
    <property type="match status" value="1"/>
</dbReference>
<dbReference type="CDD" id="cd07067">
    <property type="entry name" value="HP_PGM_like"/>
    <property type="match status" value="1"/>
</dbReference>